<reference evidence="1" key="1">
    <citation type="submission" date="2024-12" db="EMBL/GenBank/DDBJ databases">
        <authorList>
            <person name="Wu N."/>
        </authorList>
    </citation>
    <scope>NUCLEOTIDE SEQUENCE</scope>
    <source>
        <strain evidence="1">P15</strain>
    </source>
</reference>
<comment type="caution">
    <text evidence="1">The sequence shown here is derived from an EMBL/GenBank/DDBJ whole genome shotgun (WGS) entry which is preliminary data.</text>
</comment>
<proteinExistence type="predicted"/>
<dbReference type="Proteomes" id="UP001631969">
    <property type="component" value="Unassembled WGS sequence"/>
</dbReference>
<dbReference type="EMBL" id="JBJURJ010000006">
    <property type="protein sequence ID" value="MFM9328837.1"/>
    <property type="molecule type" value="Genomic_DNA"/>
</dbReference>
<evidence type="ECO:0000313" key="1">
    <source>
        <dbReference type="EMBL" id="MFM9328837.1"/>
    </source>
</evidence>
<protein>
    <submittedName>
        <fullName evidence="1">N-acetyltransferase family protein</fullName>
    </submittedName>
</protein>
<keyword evidence="2" id="KW-1185">Reference proteome</keyword>
<gene>
    <name evidence="1" type="ORF">ACI1P1_11095</name>
</gene>
<evidence type="ECO:0000313" key="2">
    <source>
        <dbReference type="Proteomes" id="UP001631969"/>
    </source>
</evidence>
<organism evidence="1 2">
    <name type="scientific">Paenibacillus mesotrionivorans</name>
    <dbReference type="NCBI Taxonomy" id="3160968"/>
    <lineage>
        <taxon>Bacteria</taxon>
        <taxon>Bacillati</taxon>
        <taxon>Bacillota</taxon>
        <taxon>Bacilli</taxon>
        <taxon>Bacillales</taxon>
        <taxon>Paenibacillaceae</taxon>
        <taxon>Paenibacillus</taxon>
    </lineage>
</organism>
<sequence>MYIRVLEKEDAALYQELRLMGLQQCPEAFGSDYDREVRFSRETVIERLQPVDDQQATVGAFGEDGRLWGIAAAIRMGTVKERHKADVCRVFVHPEVRGGGAARQLMTELIRLAQGWTGVEQLRLAVNAANEPARRLYMALGFQVYGTERESLKWNGVYYDEELMVLRLVKA</sequence>
<name>A0ACC7NWS2_9BACL</name>
<accession>A0ACC7NWS2</accession>